<dbReference type="HOGENOM" id="CLU_3062719_0_0_9"/>
<reference evidence="2 3" key="1">
    <citation type="submission" date="2013-06" db="EMBL/GenBank/DDBJ databases">
        <authorList>
            <person name="Weinstock G."/>
            <person name="Sodergren E."/>
            <person name="Lobos E.A."/>
            <person name="Fulton L."/>
            <person name="Fulton R."/>
            <person name="Courtney L."/>
            <person name="Fronick C."/>
            <person name="O'Laughlin M."/>
            <person name="Godfrey J."/>
            <person name="Wilson R.M."/>
            <person name="Miner T."/>
            <person name="Farmer C."/>
            <person name="Delehaunty K."/>
            <person name="Cordes M."/>
            <person name="Minx P."/>
            <person name="Tomlinson C."/>
            <person name="Chen J."/>
            <person name="Wollam A."/>
            <person name="Pepin K.H."/>
            <person name="Bhonagiri V."/>
            <person name="Zhang X."/>
            <person name="Warren W."/>
            <person name="Mitreva M."/>
            <person name="Mardis E.R."/>
            <person name="Wilson R.K."/>
        </authorList>
    </citation>
    <scope>NUCLEOTIDE SEQUENCE [LARGE SCALE GENOMIC DNA]</scope>
    <source>
        <strain evidence="2 3">ATCC 14869</strain>
    </source>
</reference>
<sequence>MRNFLSPFLYRKLFLNERFGLHFIRFFIIIKCIDISTGSTILHIAKRVNYLAG</sequence>
<protein>
    <submittedName>
        <fullName evidence="2">Uncharacterized protein</fullName>
    </submittedName>
</protein>
<accession>U2QSH0</accession>
<comment type="caution">
    <text evidence="2">The sequence shown here is derived from an EMBL/GenBank/DDBJ whole genome shotgun (WGS) entry which is preliminary data.</text>
</comment>
<feature type="transmembrane region" description="Helical" evidence="1">
    <location>
        <begin position="20"/>
        <end position="45"/>
    </location>
</feature>
<keyword evidence="1" id="KW-1133">Transmembrane helix</keyword>
<dbReference type="EMBL" id="AWVK01000040">
    <property type="protein sequence ID" value="ERK44258.1"/>
    <property type="molecule type" value="Genomic_DNA"/>
</dbReference>
<evidence type="ECO:0000313" key="3">
    <source>
        <dbReference type="Proteomes" id="UP000016644"/>
    </source>
</evidence>
<evidence type="ECO:0000313" key="2">
    <source>
        <dbReference type="EMBL" id="ERK44258.1"/>
    </source>
</evidence>
<evidence type="ECO:0000256" key="1">
    <source>
        <dbReference type="SAM" id="Phobius"/>
    </source>
</evidence>
<keyword evidence="1" id="KW-0812">Transmembrane</keyword>
<proteinExistence type="predicted"/>
<keyword evidence="1" id="KW-0472">Membrane</keyword>
<name>U2QSH0_LEVBR</name>
<dbReference type="AlphaFoldDB" id="U2QSH0"/>
<dbReference type="Proteomes" id="UP000016644">
    <property type="component" value="Unassembled WGS sequence"/>
</dbReference>
<organism evidence="2 3">
    <name type="scientific">Levilactobacillus brevis ATCC 14869 = DSM 20054</name>
    <dbReference type="NCBI Taxonomy" id="649758"/>
    <lineage>
        <taxon>Bacteria</taxon>
        <taxon>Bacillati</taxon>
        <taxon>Bacillota</taxon>
        <taxon>Bacilli</taxon>
        <taxon>Lactobacillales</taxon>
        <taxon>Lactobacillaceae</taxon>
        <taxon>Levilactobacillus</taxon>
    </lineage>
</organism>
<gene>
    <name evidence="2" type="ORF">HMPREF0495_01073</name>
</gene>